<dbReference type="InterPro" id="IPR044846">
    <property type="entry name" value="GH10"/>
</dbReference>
<feature type="domain" description="GH10" evidence="7">
    <location>
        <begin position="30"/>
        <end position="377"/>
    </location>
</feature>
<evidence type="ECO:0000256" key="2">
    <source>
        <dbReference type="ARBA" id="ARBA00023277"/>
    </source>
</evidence>
<dbReference type="RefSeq" id="WP_382417139.1">
    <property type="nucleotide sequence ID" value="NZ_AP031500.1"/>
</dbReference>
<gene>
    <name evidence="8" type="ORF">ACFOEB_12685</name>
</gene>
<dbReference type="SMART" id="SM00633">
    <property type="entry name" value="Glyco_10"/>
    <property type="match status" value="1"/>
</dbReference>
<reference evidence="9" key="1">
    <citation type="journal article" date="2019" name="Int. J. Syst. Evol. Microbiol.">
        <title>The Global Catalogue of Microorganisms (GCM) 10K type strain sequencing project: providing services to taxonomists for standard genome sequencing and annotation.</title>
        <authorList>
            <consortium name="The Broad Institute Genomics Platform"/>
            <consortium name="The Broad Institute Genome Sequencing Center for Infectious Disease"/>
            <person name="Wu L."/>
            <person name="Ma J."/>
        </authorList>
    </citation>
    <scope>NUCLEOTIDE SEQUENCE [LARGE SCALE GENOMIC DNA]</scope>
    <source>
        <strain evidence="9">KCTC 52141</strain>
    </source>
</reference>
<comment type="similarity">
    <text evidence="5">Belongs to the glycosyl hydrolase 10 (cellulase F) family.</text>
</comment>
<evidence type="ECO:0000256" key="6">
    <source>
        <dbReference type="SAM" id="SignalP"/>
    </source>
</evidence>
<name>A0ABV7HTI2_9GAMM</name>
<dbReference type="EC" id="3.2.1.8" evidence="5"/>
<dbReference type="Gene3D" id="3.20.20.80">
    <property type="entry name" value="Glycosidases"/>
    <property type="match status" value="1"/>
</dbReference>
<evidence type="ECO:0000313" key="9">
    <source>
        <dbReference type="Proteomes" id="UP001595548"/>
    </source>
</evidence>
<sequence>MTINRRALLTRSAALAGALALSKQNAIAKALEQTGLKELYQDDFYLGTAIGHARLTNPPTGFNALVAREFNALTLENDMKWERVHPQPEQWVWEYADKFIALGEQHKMFMVGHVLVWHSQTPPWVFNDKNGNPVSREVLLARMKSHIDTLAGRYRGRVHAWDVVNEAVDEDQGWRQSPWFKQIGPDFIEHAFHYARAAAPDAHLMYNDYNMHNPGKRQCVVDMIKRFKQTGVPIDGVGMQGHIGLGYPDITEFEKSIKAFAAAGVAVHITELDLDVLPTAWEHIGAEISDNFAYADELNPYPDGLPAKIEAQLAERYAQWFALFLKHRDSIARVTLWGTGDSESWKNNFPVRGRRNYPLLFDRDYQRKSAYHSVAALRK</sequence>
<keyword evidence="6" id="KW-0732">Signal</keyword>
<dbReference type="PROSITE" id="PS51760">
    <property type="entry name" value="GH10_2"/>
    <property type="match status" value="1"/>
</dbReference>
<dbReference type="InterPro" id="IPR017853">
    <property type="entry name" value="GH"/>
</dbReference>
<accession>A0ABV7HTI2</accession>
<feature type="signal peptide" evidence="6">
    <location>
        <begin position="1"/>
        <end position="28"/>
    </location>
</feature>
<evidence type="ECO:0000256" key="1">
    <source>
        <dbReference type="ARBA" id="ARBA00022801"/>
    </source>
</evidence>
<dbReference type="Pfam" id="PF00331">
    <property type="entry name" value="Glyco_hydro_10"/>
    <property type="match status" value="1"/>
</dbReference>
<dbReference type="PANTHER" id="PTHR31490">
    <property type="entry name" value="GLYCOSYL HYDROLASE"/>
    <property type="match status" value="1"/>
</dbReference>
<dbReference type="EMBL" id="JBHRTL010000025">
    <property type="protein sequence ID" value="MFC3156058.1"/>
    <property type="molecule type" value="Genomic_DNA"/>
</dbReference>
<dbReference type="PRINTS" id="PR00134">
    <property type="entry name" value="GLHYDRLASE10"/>
</dbReference>
<dbReference type="Proteomes" id="UP001595548">
    <property type="component" value="Unassembled WGS sequence"/>
</dbReference>
<evidence type="ECO:0000313" key="8">
    <source>
        <dbReference type="EMBL" id="MFC3156058.1"/>
    </source>
</evidence>
<keyword evidence="2 5" id="KW-0119">Carbohydrate metabolism</keyword>
<keyword evidence="3 5" id="KW-0326">Glycosidase</keyword>
<dbReference type="PANTHER" id="PTHR31490:SF90">
    <property type="entry name" value="ENDO-1,4-BETA-XYLANASE A"/>
    <property type="match status" value="1"/>
</dbReference>
<dbReference type="InterPro" id="IPR001000">
    <property type="entry name" value="GH10_dom"/>
</dbReference>
<evidence type="ECO:0000256" key="4">
    <source>
        <dbReference type="ARBA" id="ARBA00023326"/>
    </source>
</evidence>
<feature type="chain" id="PRO_5046516279" description="Beta-xylanase" evidence="6">
    <location>
        <begin position="29"/>
        <end position="379"/>
    </location>
</feature>
<keyword evidence="4 5" id="KW-0624">Polysaccharide degradation</keyword>
<dbReference type="InterPro" id="IPR006311">
    <property type="entry name" value="TAT_signal"/>
</dbReference>
<organism evidence="8 9">
    <name type="scientific">Gilvimarinus japonicus</name>
    <dbReference type="NCBI Taxonomy" id="1796469"/>
    <lineage>
        <taxon>Bacteria</taxon>
        <taxon>Pseudomonadati</taxon>
        <taxon>Pseudomonadota</taxon>
        <taxon>Gammaproteobacteria</taxon>
        <taxon>Cellvibrionales</taxon>
        <taxon>Cellvibrionaceae</taxon>
        <taxon>Gilvimarinus</taxon>
    </lineage>
</organism>
<protein>
    <recommendedName>
        <fullName evidence="5">Beta-xylanase</fullName>
        <ecNumber evidence="5">3.2.1.8</ecNumber>
    </recommendedName>
</protein>
<dbReference type="SUPFAM" id="SSF51445">
    <property type="entry name" value="(Trans)glycosidases"/>
    <property type="match status" value="1"/>
</dbReference>
<comment type="catalytic activity">
    <reaction evidence="5">
        <text>Endohydrolysis of (1-&gt;4)-beta-D-xylosidic linkages in xylans.</text>
        <dbReference type="EC" id="3.2.1.8"/>
    </reaction>
</comment>
<evidence type="ECO:0000259" key="7">
    <source>
        <dbReference type="PROSITE" id="PS51760"/>
    </source>
</evidence>
<comment type="caution">
    <text evidence="8">The sequence shown here is derived from an EMBL/GenBank/DDBJ whole genome shotgun (WGS) entry which is preliminary data.</text>
</comment>
<keyword evidence="1 5" id="KW-0378">Hydrolase</keyword>
<keyword evidence="9" id="KW-1185">Reference proteome</keyword>
<evidence type="ECO:0000256" key="3">
    <source>
        <dbReference type="ARBA" id="ARBA00023295"/>
    </source>
</evidence>
<proteinExistence type="inferred from homology"/>
<dbReference type="PROSITE" id="PS51318">
    <property type="entry name" value="TAT"/>
    <property type="match status" value="1"/>
</dbReference>
<evidence type="ECO:0000256" key="5">
    <source>
        <dbReference type="RuleBase" id="RU361174"/>
    </source>
</evidence>